<protein>
    <submittedName>
        <fullName evidence="1">Uncharacterized protein</fullName>
    </submittedName>
</protein>
<gene>
    <name evidence="1" type="ORF">S03H2_40274</name>
</gene>
<reference evidence="1" key="1">
    <citation type="journal article" date="2014" name="Front. Microbiol.">
        <title>High frequency of phylogenetically diverse reductive dehalogenase-homologous genes in deep subseafloor sedimentary metagenomes.</title>
        <authorList>
            <person name="Kawai M."/>
            <person name="Futagami T."/>
            <person name="Toyoda A."/>
            <person name="Takaki Y."/>
            <person name="Nishi S."/>
            <person name="Hori S."/>
            <person name="Arai W."/>
            <person name="Tsubouchi T."/>
            <person name="Morono Y."/>
            <person name="Uchiyama I."/>
            <person name="Ito T."/>
            <person name="Fujiyama A."/>
            <person name="Inagaki F."/>
            <person name="Takami H."/>
        </authorList>
    </citation>
    <scope>NUCLEOTIDE SEQUENCE</scope>
    <source>
        <strain evidence="1">Expedition CK06-06</strain>
    </source>
</reference>
<sequence>RREQTGDFPARATILDASNTLLGHENDFERAGKIGERLYDKAGNYTGDWEFKFAKMLAKMPSKYKLVGLKNLRFFCNDIIPNDYAEALANRATILGEKALLGDADLPYRTVPIASVPLMPITYEGFGATNKGKEDYELTVGTLHTITAATEGTSGTFSIKGDFRTEFPVGLKIIVVGSTDNDGVYTVAGSSYDDPSTIITVGAEETVTSTTADGKLGGNVCADVILTPKNNFIIGMQKELTLESKRAPEDQAQYVFYNLKADIAVENPEAAVIL</sequence>
<comment type="caution">
    <text evidence="1">The sequence shown here is derived from an EMBL/GenBank/DDBJ whole genome shotgun (WGS) entry which is preliminary data.</text>
</comment>
<evidence type="ECO:0000313" key="1">
    <source>
        <dbReference type="EMBL" id="GAH55343.1"/>
    </source>
</evidence>
<feature type="non-terminal residue" evidence="1">
    <location>
        <position position="274"/>
    </location>
</feature>
<dbReference type="EMBL" id="BARU01024962">
    <property type="protein sequence ID" value="GAH55343.1"/>
    <property type="molecule type" value="Genomic_DNA"/>
</dbReference>
<name>X1ICM9_9ZZZZ</name>
<feature type="non-terminal residue" evidence="1">
    <location>
        <position position="1"/>
    </location>
</feature>
<organism evidence="1">
    <name type="scientific">marine sediment metagenome</name>
    <dbReference type="NCBI Taxonomy" id="412755"/>
    <lineage>
        <taxon>unclassified sequences</taxon>
        <taxon>metagenomes</taxon>
        <taxon>ecological metagenomes</taxon>
    </lineage>
</organism>
<proteinExistence type="predicted"/>
<accession>X1ICM9</accession>
<dbReference type="AlphaFoldDB" id="X1ICM9"/>